<dbReference type="Pfam" id="PF21623">
    <property type="entry name" value="HK_sensor_dom_bact"/>
    <property type="match status" value="1"/>
</dbReference>
<dbReference type="EMBL" id="CP002282">
    <property type="protein sequence ID" value="ADO83973.1"/>
    <property type="molecule type" value="Genomic_DNA"/>
</dbReference>
<dbReference type="InterPro" id="IPR035919">
    <property type="entry name" value="EAL_sf"/>
</dbReference>
<dbReference type="InterPro" id="IPR000700">
    <property type="entry name" value="PAS-assoc_C"/>
</dbReference>
<comment type="subcellular location">
    <subcellularLocation>
        <location evidence="1">Membrane</location>
    </subcellularLocation>
</comment>
<dbReference type="InterPro" id="IPR000014">
    <property type="entry name" value="PAS"/>
</dbReference>
<dbReference type="PROSITE" id="PS50113">
    <property type="entry name" value="PAC"/>
    <property type="match status" value="1"/>
</dbReference>
<dbReference type="Pfam" id="PF13426">
    <property type="entry name" value="PAS_9"/>
    <property type="match status" value="1"/>
</dbReference>
<evidence type="ECO:0000256" key="1">
    <source>
        <dbReference type="ARBA" id="ARBA00004370"/>
    </source>
</evidence>
<dbReference type="Gene3D" id="3.30.70.270">
    <property type="match status" value="1"/>
</dbReference>
<feature type="domain" description="EAL" evidence="11">
    <location>
        <begin position="658"/>
        <end position="911"/>
    </location>
</feature>
<keyword evidence="2" id="KW-0597">Phosphoprotein</keyword>
<dbReference type="InterPro" id="IPR001633">
    <property type="entry name" value="EAL_dom"/>
</dbReference>
<geneLocation type="plasmid" evidence="13 14">
    <name>pILYOP01</name>
</geneLocation>
<dbReference type="GO" id="GO:0016301">
    <property type="term" value="F:kinase activity"/>
    <property type="evidence" value="ECO:0007669"/>
    <property type="project" value="UniProtKB-KW"/>
</dbReference>
<sequence length="917" mass="107489">MKKSPTNIKKITTEIFIKIAMIVLPLLLVVGILIDSAYKYEIEKSKKNILGEISNKTEIFEKTVQSLFQEVFQDVYIIENANEFEDFMQNQSYQKRIEARRLFERYMGNKRDYLQLRFIGIDGKEVIRVDRLNDQVIVVPDEKLQQKKDRSYFANCINSKKEGIYISNLDLNIEFGKIIEPYVPVIRFSKAVKDKTGNIIGVVVINYDGQKFINSFKDYLRDNRNFVELFLTDNEGYYLSNEDSDKNFGFMFEGKSSDYTVKKEIPELWNEIIKNSEKTVEIKDRIFYFKKLMPTFKDSVYFEDTDYYWNIITTIKEQNIPKMFSEQFLFKKNMKFYILFTLFLLSSIIITILHLKKKESDQLYLTKMILGHVEEAVLITDHKRNILDLNKGFTKMTGYSREEALNLNTKIFSYDKSHPKLYMKIKEQLEKGRDWKGELWLRKKDGSKYPALLTINNIINPKNKKTDYYVSVIKDLSREKEKEAEIEYLLTHNSKTNLPNEFMFYSFIDEEIKKENEFGVLYVKLKKIDDLEMKYNEEYLSIIYEEVIAKLRGLAGDDGNIAHISKDVFIVIFKFSEDKYFINRSLTELSSRLKSTIKIRDKDINIEFDFGAVFFPEHGNSPKELLRKAMFSVKALKYYPDRSFLIYQNSLEKKIQRELDIEEHLPLAIKNNELEVYFQPQVNSEKDMLIGAEALLRWNSKSLGSVSPAEFIPIAESIGVINKLGMWVVKEVARQTKFLGLDKHKDIKISINLSATDFKNEFLVEEITYILEIYGLDFSQFEIELTEGVLVDDYDYVKPKLDEFQMNGISVAIDDFGTGFSSMTHLKKLNFDKIKIDRTFIKDYPKSDSGSIAEIITYLAKRLDINVIAEGAETKEQVEFLRGIGCSNIQGYYYSKPLSASDFKEYIDTYFLNKEQI</sequence>
<protein>
    <submittedName>
        <fullName evidence="13">Diguanylate cyclase/phosphodiesterase with PAS/PAC sensor(S)</fullName>
    </submittedName>
</protein>
<dbReference type="PROSITE" id="PS50887">
    <property type="entry name" value="GGDEF"/>
    <property type="match status" value="1"/>
</dbReference>
<keyword evidence="13" id="KW-0614">Plasmid</keyword>
<evidence type="ECO:0000256" key="3">
    <source>
        <dbReference type="ARBA" id="ARBA00022679"/>
    </source>
</evidence>
<accession>E3HCJ7</accession>
<dbReference type="NCBIfam" id="TIGR00229">
    <property type="entry name" value="sensory_box"/>
    <property type="match status" value="1"/>
</dbReference>
<dbReference type="GO" id="GO:0005524">
    <property type="term" value="F:ATP binding"/>
    <property type="evidence" value="ECO:0007669"/>
    <property type="project" value="UniProtKB-KW"/>
</dbReference>
<evidence type="ECO:0000256" key="2">
    <source>
        <dbReference type="ARBA" id="ARBA00022553"/>
    </source>
</evidence>
<keyword evidence="8" id="KW-1133">Transmembrane helix</keyword>
<dbReference type="InterPro" id="IPR052155">
    <property type="entry name" value="Biofilm_reg_signaling"/>
</dbReference>
<dbReference type="GO" id="GO:0000160">
    <property type="term" value="P:phosphorelay signal transduction system"/>
    <property type="evidence" value="ECO:0007669"/>
    <property type="project" value="UniProtKB-KW"/>
</dbReference>
<keyword evidence="3" id="KW-0808">Transferase</keyword>
<dbReference type="SUPFAM" id="SSF141868">
    <property type="entry name" value="EAL domain-like"/>
    <property type="match status" value="1"/>
</dbReference>
<name>E3HCJ7_ILYPC</name>
<dbReference type="RefSeq" id="WP_013388634.1">
    <property type="nucleotide sequence ID" value="NC_014633.1"/>
</dbReference>
<evidence type="ECO:0000256" key="7">
    <source>
        <dbReference type="ARBA" id="ARBA00023012"/>
    </source>
</evidence>
<dbReference type="PROSITE" id="PS50883">
    <property type="entry name" value="EAL"/>
    <property type="match status" value="1"/>
</dbReference>
<feature type="transmembrane region" description="Helical" evidence="8">
    <location>
        <begin position="336"/>
        <end position="355"/>
    </location>
</feature>
<dbReference type="Gene3D" id="3.30.450.20">
    <property type="entry name" value="PAS domain"/>
    <property type="match status" value="2"/>
</dbReference>
<feature type="domain" description="PAC" evidence="10">
    <location>
        <begin position="435"/>
        <end position="488"/>
    </location>
</feature>
<keyword evidence="6" id="KW-0067">ATP-binding</keyword>
<dbReference type="SUPFAM" id="SSF55073">
    <property type="entry name" value="Nucleotide cyclase"/>
    <property type="match status" value="1"/>
</dbReference>
<evidence type="ECO:0000256" key="6">
    <source>
        <dbReference type="ARBA" id="ARBA00022840"/>
    </source>
</evidence>
<evidence type="ECO:0000313" key="14">
    <source>
        <dbReference type="Proteomes" id="UP000006875"/>
    </source>
</evidence>
<proteinExistence type="predicted"/>
<dbReference type="InterPro" id="IPR000160">
    <property type="entry name" value="GGDEF_dom"/>
</dbReference>
<evidence type="ECO:0000256" key="4">
    <source>
        <dbReference type="ARBA" id="ARBA00022741"/>
    </source>
</evidence>
<evidence type="ECO:0000256" key="8">
    <source>
        <dbReference type="SAM" id="Phobius"/>
    </source>
</evidence>
<dbReference type="Gene3D" id="3.20.20.450">
    <property type="entry name" value="EAL domain"/>
    <property type="match status" value="1"/>
</dbReference>
<dbReference type="InterPro" id="IPR029151">
    <property type="entry name" value="Sensor-like_sf"/>
</dbReference>
<keyword evidence="7" id="KW-0902">Two-component regulatory system</keyword>
<reference evidence="13 14" key="1">
    <citation type="journal article" date="2010" name="Stand. Genomic Sci.">
        <title>Complete genome sequence of Ilyobacter polytropus type strain (CuHbu1).</title>
        <authorList>
            <person name="Sikorski J."/>
            <person name="Chertkov O."/>
            <person name="Lapidus A."/>
            <person name="Nolan M."/>
            <person name="Lucas S."/>
            <person name="Del Rio T.G."/>
            <person name="Tice H."/>
            <person name="Cheng J.F."/>
            <person name="Tapia R."/>
            <person name="Han C."/>
            <person name="Goodwin L."/>
            <person name="Pitluck S."/>
            <person name="Liolios K."/>
            <person name="Ivanova N."/>
            <person name="Mavromatis K."/>
            <person name="Mikhailova N."/>
            <person name="Pati A."/>
            <person name="Chen A."/>
            <person name="Palaniappan K."/>
            <person name="Land M."/>
            <person name="Hauser L."/>
            <person name="Chang Y.J."/>
            <person name="Jeffries C.D."/>
            <person name="Brambilla E."/>
            <person name="Yasawong M."/>
            <person name="Rohde M."/>
            <person name="Pukall R."/>
            <person name="Spring S."/>
            <person name="Goker M."/>
            <person name="Woyke T."/>
            <person name="Bristow J."/>
            <person name="Eisen J.A."/>
            <person name="Markowitz V."/>
            <person name="Hugenholtz P."/>
            <person name="Kyrpides N.C."/>
            <person name="Klenk H.P."/>
        </authorList>
    </citation>
    <scope>NUCLEOTIDE SEQUENCE [LARGE SCALE GENOMIC DNA]</scope>
    <source>
        <strain evidence="14">ATCC 51220 / DSM 2926 / LMG 16218 / CuHBu1</strain>
        <plasmid evidence="14">pILYOP01</plasmid>
    </source>
</reference>
<dbReference type="InterPro" id="IPR043128">
    <property type="entry name" value="Rev_trsase/Diguanyl_cyclase"/>
</dbReference>
<dbReference type="SMART" id="SM00091">
    <property type="entry name" value="PAS"/>
    <property type="match status" value="1"/>
</dbReference>
<dbReference type="Pfam" id="PF00563">
    <property type="entry name" value="EAL"/>
    <property type="match status" value="1"/>
</dbReference>
<dbReference type="GO" id="GO:0016020">
    <property type="term" value="C:membrane"/>
    <property type="evidence" value="ECO:0007669"/>
    <property type="project" value="UniProtKB-SubCell"/>
</dbReference>
<keyword evidence="4" id="KW-0547">Nucleotide-binding</keyword>
<evidence type="ECO:0000256" key="5">
    <source>
        <dbReference type="ARBA" id="ARBA00022777"/>
    </source>
</evidence>
<evidence type="ECO:0000259" key="12">
    <source>
        <dbReference type="PROSITE" id="PS50887"/>
    </source>
</evidence>
<dbReference type="InterPro" id="IPR035965">
    <property type="entry name" value="PAS-like_dom_sf"/>
</dbReference>
<keyword evidence="8" id="KW-0812">Transmembrane</keyword>
<dbReference type="SMART" id="SM00052">
    <property type="entry name" value="EAL"/>
    <property type="match status" value="1"/>
</dbReference>
<evidence type="ECO:0000259" key="9">
    <source>
        <dbReference type="PROSITE" id="PS50112"/>
    </source>
</evidence>
<dbReference type="SUPFAM" id="SSF55785">
    <property type="entry name" value="PYP-like sensor domain (PAS domain)"/>
    <property type="match status" value="1"/>
</dbReference>
<dbReference type="CDD" id="cd01948">
    <property type="entry name" value="EAL"/>
    <property type="match status" value="1"/>
</dbReference>
<dbReference type="Proteomes" id="UP000006875">
    <property type="component" value="Plasmid pILYOP01"/>
</dbReference>
<dbReference type="CDD" id="cd00130">
    <property type="entry name" value="PAS"/>
    <property type="match status" value="1"/>
</dbReference>
<dbReference type="Pfam" id="PF00990">
    <property type="entry name" value="GGDEF"/>
    <property type="match status" value="1"/>
</dbReference>
<dbReference type="SMART" id="SM00267">
    <property type="entry name" value="GGDEF"/>
    <property type="match status" value="1"/>
</dbReference>
<dbReference type="AlphaFoldDB" id="E3HCJ7"/>
<feature type="transmembrane region" description="Helical" evidence="8">
    <location>
        <begin position="15"/>
        <end position="38"/>
    </location>
</feature>
<dbReference type="SUPFAM" id="SSF103190">
    <property type="entry name" value="Sensory domain-like"/>
    <property type="match status" value="2"/>
</dbReference>
<gene>
    <name evidence="13" type="ordered locus">Ilyop_2210</name>
</gene>
<evidence type="ECO:0000259" key="10">
    <source>
        <dbReference type="PROSITE" id="PS50113"/>
    </source>
</evidence>
<dbReference type="KEGG" id="ipo:Ilyop_2210"/>
<dbReference type="InterPro" id="IPR029787">
    <property type="entry name" value="Nucleotide_cyclase"/>
</dbReference>
<dbReference type="PANTHER" id="PTHR44757:SF2">
    <property type="entry name" value="BIOFILM ARCHITECTURE MAINTENANCE PROTEIN MBAA"/>
    <property type="match status" value="1"/>
</dbReference>
<keyword evidence="5" id="KW-0418">Kinase</keyword>
<evidence type="ECO:0000313" key="13">
    <source>
        <dbReference type="EMBL" id="ADO83973.1"/>
    </source>
</evidence>
<evidence type="ECO:0000259" key="11">
    <source>
        <dbReference type="PROSITE" id="PS50883"/>
    </source>
</evidence>
<keyword evidence="14" id="KW-1185">Reference proteome</keyword>
<feature type="domain" description="PAS" evidence="9">
    <location>
        <begin position="362"/>
        <end position="431"/>
    </location>
</feature>
<dbReference type="HOGENOM" id="CLU_000445_70_44_0"/>
<dbReference type="CDD" id="cd18773">
    <property type="entry name" value="PDC1_HK_sensor"/>
    <property type="match status" value="1"/>
</dbReference>
<dbReference type="PANTHER" id="PTHR44757">
    <property type="entry name" value="DIGUANYLATE CYCLASE DGCP"/>
    <property type="match status" value="1"/>
</dbReference>
<dbReference type="InterPro" id="IPR048760">
    <property type="entry name" value="VP0354-like_sensor_dom"/>
</dbReference>
<dbReference type="PROSITE" id="PS50112">
    <property type="entry name" value="PAS"/>
    <property type="match status" value="1"/>
</dbReference>
<organism evidence="13 14">
    <name type="scientific">Ilyobacter polytropus (strain ATCC 51220 / DSM 2926 / LMG 16218 / CuHBu1)</name>
    <dbReference type="NCBI Taxonomy" id="572544"/>
    <lineage>
        <taxon>Bacteria</taxon>
        <taxon>Fusobacteriati</taxon>
        <taxon>Fusobacteriota</taxon>
        <taxon>Fusobacteriia</taxon>
        <taxon>Fusobacteriales</taxon>
        <taxon>Fusobacteriaceae</taxon>
        <taxon>Ilyobacter</taxon>
    </lineage>
</organism>
<keyword evidence="8" id="KW-0472">Membrane</keyword>
<feature type="domain" description="GGDEF" evidence="12">
    <location>
        <begin position="516"/>
        <end position="649"/>
    </location>
</feature>